<protein>
    <submittedName>
        <fullName evidence="6">Thymidylate synthase</fullName>
        <ecNumber evidence="6">2.1.1.45</ecNumber>
    </submittedName>
</protein>
<dbReference type="NCBIfam" id="TIGR03283">
    <property type="entry name" value="thy_syn_methano"/>
    <property type="match status" value="1"/>
</dbReference>
<evidence type="ECO:0000313" key="7">
    <source>
        <dbReference type="Proteomes" id="UP000245577"/>
    </source>
</evidence>
<organism evidence="6 7">
    <name type="scientific">Methanobrevibacter woesei</name>
    <dbReference type="NCBI Taxonomy" id="190976"/>
    <lineage>
        <taxon>Archaea</taxon>
        <taxon>Methanobacteriati</taxon>
        <taxon>Methanobacteriota</taxon>
        <taxon>Methanomada group</taxon>
        <taxon>Methanobacteria</taxon>
        <taxon>Methanobacteriales</taxon>
        <taxon>Methanobacteriaceae</taxon>
        <taxon>Methanobrevibacter</taxon>
    </lineage>
</organism>
<dbReference type="GO" id="GO:0005829">
    <property type="term" value="C:cytosol"/>
    <property type="evidence" value="ECO:0007669"/>
    <property type="project" value="TreeGrafter"/>
</dbReference>
<proteinExistence type="predicted"/>
<dbReference type="PANTHER" id="PTHR11548:SF1">
    <property type="entry name" value="THYMIDYLATE SYNTHASE 1"/>
    <property type="match status" value="1"/>
</dbReference>
<dbReference type="EMBL" id="MZGU01000004">
    <property type="protein sequence ID" value="PWB86271.1"/>
    <property type="molecule type" value="Genomic_DNA"/>
</dbReference>
<keyword evidence="4" id="KW-0545">Nucleotide biosynthesis</keyword>
<keyword evidence="7" id="KW-1185">Reference proteome</keyword>
<dbReference type="Proteomes" id="UP000245577">
    <property type="component" value="Unassembled WGS sequence"/>
</dbReference>
<dbReference type="PANTHER" id="PTHR11548">
    <property type="entry name" value="THYMIDYLATE SYNTHASE 1"/>
    <property type="match status" value="1"/>
</dbReference>
<dbReference type="Pfam" id="PF00303">
    <property type="entry name" value="Thymidylat_synt"/>
    <property type="match status" value="1"/>
</dbReference>
<keyword evidence="1" id="KW-0963">Cytoplasm</keyword>
<keyword evidence="3 6" id="KW-0808">Transferase</keyword>
<dbReference type="EC" id="2.1.1.45" evidence="6"/>
<evidence type="ECO:0000259" key="5">
    <source>
        <dbReference type="Pfam" id="PF00303"/>
    </source>
</evidence>
<dbReference type="OrthoDB" id="50118at2157"/>
<evidence type="ECO:0000256" key="3">
    <source>
        <dbReference type="ARBA" id="ARBA00022679"/>
    </source>
</evidence>
<evidence type="ECO:0000256" key="2">
    <source>
        <dbReference type="ARBA" id="ARBA00022603"/>
    </source>
</evidence>
<dbReference type="SUPFAM" id="SSF55831">
    <property type="entry name" value="Thymidylate synthase/dCMP hydroxymethylase"/>
    <property type="match status" value="1"/>
</dbReference>
<keyword evidence="2 6" id="KW-0489">Methyltransferase</keyword>
<sequence length="228" mass="26041">MVTHIKGNDIADCWEKIVVNIVNNGHYVNDERGSLTKECLNIVTEIKDPFSVGGKDFFGMGDALEKLENIRIPKGYFWEGDKLQTYADQFISPENPGFVYTYGNRLRAHFDNVDQIQESITRLKNCRESRRAISITWDQVIDSTSEEVPCMILIDFKIRDNVLYTTALWRSHDIYGAWFANAVGLTYCAKYVSEEIGDVKLGPITIHSISAHIYENNFDEAEKLAKSK</sequence>
<evidence type="ECO:0000256" key="4">
    <source>
        <dbReference type="ARBA" id="ARBA00022727"/>
    </source>
</evidence>
<feature type="domain" description="Thymidylate synthase/dCMP hydroxymethylase" evidence="5">
    <location>
        <begin position="101"/>
        <end position="224"/>
    </location>
</feature>
<evidence type="ECO:0000313" key="6">
    <source>
        <dbReference type="EMBL" id="PWB86271.1"/>
    </source>
</evidence>
<dbReference type="RefSeq" id="WP_116669901.1">
    <property type="nucleotide sequence ID" value="NZ_CALUOI010000001.1"/>
</dbReference>
<dbReference type="GO" id="GO:0004799">
    <property type="term" value="F:thymidylate synthase activity"/>
    <property type="evidence" value="ECO:0007669"/>
    <property type="project" value="UniProtKB-EC"/>
</dbReference>
<dbReference type="CDD" id="cd00351">
    <property type="entry name" value="TS_Pyrimidine_HMase"/>
    <property type="match status" value="1"/>
</dbReference>
<evidence type="ECO:0000256" key="1">
    <source>
        <dbReference type="ARBA" id="ARBA00022490"/>
    </source>
</evidence>
<dbReference type="GO" id="GO:0006231">
    <property type="term" value="P:dTMP biosynthetic process"/>
    <property type="evidence" value="ECO:0007669"/>
    <property type="project" value="TreeGrafter"/>
</dbReference>
<dbReference type="PIRSF" id="PIRSF036752">
    <property type="entry name" value="TSase_MJ051"/>
    <property type="match status" value="1"/>
</dbReference>
<gene>
    <name evidence="6" type="primary">thyA</name>
    <name evidence="6" type="ORF">MBBWO_11260</name>
</gene>
<comment type="caution">
    <text evidence="6">The sequence shown here is derived from an EMBL/GenBank/DDBJ whole genome shotgun (WGS) entry which is preliminary data.</text>
</comment>
<dbReference type="InterPro" id="IPR045097">
    <property type="entry name" value="Thymidate_synth/dCMP_Mease"/>
</dbReference>
<dbReference type="Gene3D" id="3.30.572.10">
    <property type="entry name" value="Thymidylate synthase/dCMP hydroxymethylase domain"/>
    <property type="match status" value="1"/>
</dbReference>
<dbReference type="InterPro" id="IPR023451">
    <property type="entry name" value="Thymidate_synth/dCMP_Mease_dom"/>
</dbReference>
<dbReference type="GO" id="GO:0006235">
    <property type="term" value="P:dTTP biosynthetic process"/>
    <property type="evidence" value="ECO:0007669"/>
    <property type="project" value="InterPro"/>
</dbReference>
<dbReference type="InterPro" id="IPR014620">
    <property type="entry name" value="Thymidylate_synthase_arc"/>
</dbReference>
<dbReference type="GO" id="GO:0032259">
    <property type="term" value="P:methylation"/>
    <property type="evidence" value="ECO:0007669"/>
    <property type="project" value="UniProtKB-KW"/>
</dbReference>
<reference evidence="6 7" key="1">
    <citation type="submission" date="2017-03" db="EMBL/GenBank/DDBJ databases">
        <title>Genome sequence of Methanobrevibacter wosei.</title>
        <authorList>
            <person name="Poehlein A."/>
            <person name="Seedorf H."/>
            <person name="Daniel R."/>
        </authorList>
    </citation>
    <scope>NUCLEOTIDE SEQUENCE [LARGE SCALE GENOMIC DNA]</scope>
    <source>
        <strain evidence="6 7">DSM 11979</strain>
    </source>
</reference>
<accession>A0A2U1S8B6</accession>
<name>A0A2U1S8B6_9EURY</name>
<dbReference type="AlphaFoldDB" id="A0A2U1S8B6"/>
<dbReference type="InterPro" id="IPR036926">
    <property type="entry name" value="Thymidate_synth/dCMP_Mease_sf"/>
</dbReference>